<evidence type="ECO:0000313" key="6">
    <source>
        <dbReference type="Proteomes" id="UP000297245"/>
    </source>
</evidence>
<organism evidence="5 6">
    <name type="scientific">Dendrothele bispora (strain CBS 962.96)</name>
    <dbReference type="NCBI Taxonomy" id="1314807"/>
    <lineage>
        <taxon>Eukaryota</taxon>
        <taxon>Fungi</taxon>
        <taxon>Dikarya</taxon>
        <taxon>Basidiomycota</taxon>
        <taxon>Agaricomycotina</taxon>
        <taxon>Agaricomycetes</taxon>
        <taxon>Agaricomycetidae</taxon>
        <taxon>Agaricales</taxon>
        <taxon>Agaricales incertae sedis</taxon>
        <taxon>Dendrothele</taxon>
    </lineage>
</organism>
<dbReference type="EMBL" id="ML179340">
    <property type="protein sequence ID" value="THU90265.1"/>
    <property type="molecule type" value="Genomic_DNA"/>
</dbReference>
<reference evidence="5 6" key="1">
    <citation type="journal article" date="2019" name="Nat. Ecol. Evol.">
        <title>Megaphylogeny resolves global patterns of mushroom evolution.</title>
        <authorList>
            <person name="Varga T."/>
            <person name="Krizsan K."/>
            <person name="Foldi C."/>
            <person name="Dima B."/>
            <person name="Sanchez-Garcia M."/>
            <person name="Sanchez-Ramirez S."/>
            <person name="Szollosi G.J."/>
            <person name="Szarkandi J.G."/>
            <person name="Papp V."/>
            <person name="Albert L."/>
            <person name="Andreopoulos W."/>
            <person name="Angelini C."/>
            <person name="Antonin V."/>
            <person name="Barry K.W."/>
            <person name="Bougher N.L."/>
            <person name="Buchanan P."/>
            <person name="Buyck B."/>
            <person name="Bense V."/>
            <person name="Catcheside P."/>
            <person name="Chovatia M."/>
            <person name="Cooper J."/>
            <person name="Damon W."/>
            <person name="Desjardin D."/>
            <person name="Finy P."/>
            <person name="Geml J."/>
            <person name="Haridas S."/>
            <person name="Hughes K."/>
            <person name="Justo A."/>
            <person name="Karasinski D."/>
            <person name="Kautmanova I."/>
            <person name="Kiss B."/>
            <person name="Kocsube S."/>
            <person name="Kotiranta H."/>
            <person name="LaButti K.M."/>
            <person name="Lechner B.E."/>
            <person name="Liimatainen K."/>
            <person name="Lipzen A."/>
            <person name="Lukacs Z."/>
            <person name="Mihaltcheva S."/>
            <person name="Morgado L.N."/>
            <person name="Niskanen T."/>
            <person name="Noordeloos M.E."/>
            <person name="Ohm R.A."/>
            <person name="Ortiz-Santana B."/>
            <person name="Ovrebo C."/>
            <person name="Racz N."/>
            <person name="Riley R."/>
            <person name="Savchenko A."/>
            <person name="Shiryaev A."/>
            <person name="Soop K."/>
            <person name="Spirin V."/>
            <person name="Szebenyi C."/>
            <person name="Tomsovsky M."/>
            <person name="Tulloss R.E."/>
            <person name="Uehling J."/>
            <person name="Grigoriev I.V."/>
            <person name="Vagvolgyi C."/>
            <person name="Papp T."/>
            <person name="Martin F.M."/>
            <person name="Miettinen O."/>
            <person name="Hibbett D.S."/>
            <person name="Nagy L.G."/>
        </authorList>
    </citation>
    <scope>NUCLEOTIDE SEQUENCE [LARGE SCALE GENOMIC DNA]</scope>
    <source>
        <strain evidence="5 6">CBS 962.96</strain>
    </source>
</reference>
<proteinExistence type="predicted"/>
<dbReference type="GO" id="GO:0005524">
    <property type="term" value="F:ATP binding"/>
    <property type="evidence" value="ECO:0007669"/>
    <property type="project" value="UniProtKB-KW"/>
</dbReference>
<dbReference type="Gene3D" id="2.130.10.10">
    <property type="entry name" value="YVTN repeat-like/Quinoprotein amine dehydrogenase"/>
    <property type="match status" value="1"/>
</dbReference>
<dbReference type="GO" id="GO:0008094">
    <property type="term" value="F:ATP-dependent activity, acting on DNA"/>
    <property type="evidence" value="ECO:0007669"/>
    <property type="project" value="TreeGrafter"/>
</dbReference>
<evidence type="ECO:0000259" key="4">
    <source>
        <dbReference type="SMART" id="SM00490"/>
    </source>
</evidence>
<gene>
    <name evidence="5" type="ORF">K435DRAFT_802135</name>
</gene>
<dbReference type="InterPro" id="IPR015943">
    <property type="entry name" value="WD40/YVTN_repeat-like_dom_sf"/>
</dbReference>
<dbReference type="SUPFAM" id="SSF52540">
    <property type="entry name" value="P-loop containing nucleoside triphosphate hydrolases"/>
    <property type="match status" value="1"/>
</dbReference>
<dbReference type="OrthoDB" id="448448at2759"/>
<keyword evidence="2" id="KW-0378">Hydrolase</keyword>
<dbReference type="InterPro" id="IPR001650">
    <property type="entry name" value="Helicase_C-like"/>
</dbReference>
<keyword evidence="6" id="KW-1185">Reference proteome</keyword>
<dbReference type="Gene3D" id="3.40.50.300">
    <property type="entry name" value="P-loop containing nucleotide triphosphate hydrolases"/>
    <property type="match status" value="1"/>
</dbReference>
<dbReference type="GO" id="GO:0006281">
    <property type="term" value="P:DNA repair"/>
    <property type="evidence" value="ECO:0007669"/>
    <property type="project" value="TreeGrafter"/>
</dbReference>
<name>A0A4V4HE93_DENBC</name>
<keyword evidence="3" id="KW-0067">ATP-binding</keyword>
<dbReference type="InterPro" id="IPR049730">
    <property type="entry name" value="SNF2/RAD54-like_C"/>
</dbReference>
<evidence type="ECO:0000256" key="1">
    <source>
        <dbReference type="ARBA" id="ARBA00022741"/>
    </source>
</evidence>
<evidence type="ECO:0000256" key="2">
    <source>
        <dbReference type="ARBA" id="ARBA00022801"/>
    </source>
</evidence>
<feature type="domain" description="Helicase C-terminal" evidence="4">
    <location>
        <begin position="131"/>
        <end position="203"/>
    </location>
</feature>
<dbReference type="GO" id="GO:0005634">
    <property type="term" value="C:nucleus"/>
    <property type="evidence" value="ECO:0007669"/>
    <property type="project" value="TreeGrafter"/>
</dbReference>
<protein>
    <recommendedName>
        <fullName evidence="4">Helicase C-terminal domain-containing protein</fullName>
    </recommendedName>
</protein>
<accession>A0A4V4HE93</accession>
<evidence type="ECO:0000256" key="3">
    <source>
        <dbReference type="ARBA" id="ARBA00022840"/>
    </source>
</evidence>
<dbReference type="InterPro" id="IPR027417">
    <property type="entry name" value="P-loop_NTPase"/>
</dbReference>
<dbReference type="Proteomes" id="UP000297245">
    <property type="component" value="Unassembled WGS sequence"/>
</dbReference>
<keyword evidence="1" id="KW-0547">Nucleotide-binding</keyword>
<dbReference type="GO" id="GO:0016787">
    <property type="term" value="F:hydrolase activity"/>
    <property type="evidence" value="ECO:0007669"/>
    <property type="project" value="UniProtKB-KW"/>
</dbReference>
<dbReference type="CDD" id="cd18793">
    <property type="entry name" value="SF2_C_SNF"/>
    <property type="match status" value="1"/>
</dbReference>
<sequence length="265" mass="29624">MGAGMENGELTFWDPSKILAGADAAESLILRNTQHTGPVPTLDFNPAQSNLLASGDETDSLFGDIDLASVTKYEYFCVTNVCRLDRVFSCKDCITTYITKLTALLQNLRRLREQDPSYKAVVFSQFTSFLDLIEMALEREKIDKYRYDGAKRNAESKKPKVLCVSLKAGGVGLNLTTADHVFMMDWWNVATENQAIDRVHRLGQDNTVYVKRFIISDTVEDCILNVQKRKTAIVTEALKGGRKGTGDPESIENLKIMFGSREVGF</sequence>
<dbReference type="Pfam" id="PF00271">
    <property type="entry name" value="Helicase_C"/>
    <property type="match status" value="1"/>
</dbReference>
<dbReference type="PANTHER" id="PTHR45626">
    <property type="entry name" value="TRANSCRIPTION TERMINATION FACTOR 2-RELATED"/>
    <property type="match status" value="1"/>
</dbReference>
<dbReference type="SMART" id="SM00490">
    <property type="entry name" value="HELICc"/>
    <property type="match status" value="1"/>
</dbReference>
<dbReference type="AlphaFoldDB" id="A0A4V4HE93"/>
<evidence type="ECO:0000313" key="5">
    <source>
        <dbReference type="EMBL" id="THU90265.1"/>
    </source>
</evidence>
<dbReference type="PANTHER" id="PTHR45626:SF22">
    <property type="entry name" value="DNA REPAIR PROTEIN RAD5"/>
    <property type="match status" value="1"/>
</dbReference>
<dbReference type="InterPro" id="IPR050628">
    <property type="entry name" value="SNF2_RAD54_helicase_TF"/>
</dbReference>